<keyword evidence="3" id="KW-1185">Reference proteome</keyword>
<dbReference type="EMBL" id="KZ506070">
    <property type="protein sequence ID" value="PKU41813.1"/>
    <property type="molecule type" value="Genomic_DNA"/>
</dbReference>
<organism evidence="2 3">
    <name type="scientific">Limosa lapponica baueri</name>
    <dbReference type="NCBI Taxonomy" id="1758121"/>
    <lineage>
        <taxon>Eukaryota</taxon>
        <taxon>Metazoa</taxon>
        <taxon>Chordata</taxon>
        <taxon>Craniata</taxon>
        <taxon>Vertebrata</taxon>
        <taxon>Euteleostomi</taxon>
        <taxon>Archelosauria</taxon>
        <taxon>Archosauria</taxon>
        <taxon>Dinosauria</taxon>
        <taxon>Saurischia</taxon>
        <taxon>Theropoda</taxon>
        <taxon>Coelurosauria</taxon>
        <taxon>Aves</taxon>
        <taxon>Neognathae</taxon>
        <taxon>Neoaves</taxon>
        <taxon>Charadriiformes</taxon>
        <taxon>Scolopacidae</taxon>
        <taxon>Limosa</taxon>
    </lineage>
</organism>
<dbReference type="OrthoDB" id="6777263at2759"/>
<evidence type="ECO:0000313" key="2">
    <source>
        <dbReference type="EMBL" id="PKU41813.1"/>
    </source>
</evidence>
<feature type="region of interest" description="Disordered" evidence="1">
    <location>
        <begin position="1"/>
        <end position="29"/>
    </location>
</feature>
<dbReference type="Proteomes" id="UP000233556">
    <property type="component" value="Unassembled WGS sequence"/>
</dbReference>
<proteinExistence type="predicted"/>
<evidence type="ECO:0000313" key="3">
    <source>
        <dbReference type="Proteomes" id="UP000233556"/>
    </source>
</evidence>
<name>A0A2I0U771_LIMLA</name>
<reference evidence="3" key="2">
    <citation type="submission" date="2017-12" db="EMBL/GenBank/DDBJ databases">
        <title>Genome sequence of the Bar-tailed Godwit (Limosa lapponica baueri).</title>
        <authorList>
            <person name="Lima N.C.B."/>
            <person name="Parody-Merino A.M."/>
            <person name="Battley P.F."/>
            <person name="Fidler A.E."/>
            <person name="Prosdocimi F."/>
        </authorList>
    </citation>
    <scope>NUCLEOTIDE SEQUENCE [LARGE SCALE GENOMIC DNA]</scope>
</reference>
<accession>A0A2I0U771</accession>
<evidence type="ECO:0000256" key="1">
    <source>
        <dbReference type="SAM" id="MobiDB-lite"/>
    </source>
</evidence>
<dbReference type="AlphaFoldDB" id="A0A2I0U771"/>
<protein>
    <submittedName>
        <fullName evidence="2">Uncharacterized protein</fullName>
    </submittedName>
</protein>
<gene>
    <name evidence="2" type="ORF">llap_7886</name>
</gene>
<feature type="compositionally biased region" description="Basic and acidic residues" evidence="1">
    <location>
        <begin position="1"/>
        <end position="18"/>
    </location>
</feature>
<sequence length="125" mass="14506">MADDNKKLMRVPQRHDLKPQGQPRKSTACPLSRDEDKLVFLANEDHRIIEWFGLEGTLKIIKFQDPCREQGHLPLDQVAQSPIQSGLEQLQGWGIHNFSGQPEFQNERKDSKEKMRLSFVKLLDK</sequence>
<reference evidence="3" key="1">
    <citation type="submission" date="2017-11" db="EMBL/GenBank/DDBJ databases">
        <authorList>
            <person name="Lima N.C."/>
            <person name="Parody-Merino A.M."/>
            <person name="Battley P.F."/>
            <person name="Fidler A.E."/>
            <person name="Prosdocimi F."/>
        </authorList>
    </citation>
    <scope>NUCLEOTIDE SEQUENCE [LARGE SCALE GENOMIC DNA]</scope>
</reference>